<dbReference type="Gene3D" id="3.40.50.1820">
    <property type="entry name" value="alpha/beta hydrolase"/>
    <property type="match status" value="1"/>
</dbReference>
<dbReference type="eggNOG" id="COG0596">
    <property type="taxonomic scope" value="Bacteria"/>
</dbReference>
<dbReference type="EMBL" id="AWSA01000015">
    <property type="protein sequence ID" value="EWT01952.1"/>
    <property type="molecule type" value="Genomic_DNA"/>
</dbReference>
<dbReference type="InterPro" id="IPR000639">
    <property type="entry name" value="Epox_hydrolase-like"/>
</dbReference>
<dbReference type="InterPro" id="IPR000073">
    <property type="entry name" value="AB_hydrolase_1"/>
</dbReference>
<accession>W9G9N0</accession>
<dbReference type="Pfam" id="PF00561">
    <property type="entry name" value="Abhydrolase_1"/>
    <property type="match status" value="1"/>
</dbReference>
<dbReference type="AlphaFoldDB" id="W9G9N0"/>
<feature type="domain" description="AB hydrolase-1" evidence="1">
    <location>
        <begin position="31"/>
        <end position="132"/>
    </location>
</feature>
<dbReference type="PRINTS" id="PR00412">
    <property type="entry name" value="EPOXHYDRLASE"/>
</dbReference>
<dbReference type="RefSeq" id="WP_034804211.1">
    <property type="nucleotide sequence ID" value="NZ_AWSA01000015.1"/>
</dbReference>
<dbReference type="PANTHER" id="PTHR46438:SF11">
    <property type="entry name" value="LIPASE-RELATED"/>
    <property type="match status" value="1"/>
</dbReference>
<evidence type="ECO:0000313" key="2">
    <source>
        <dbReference type="EMBL" id="EWT01952.1"/>
    </source>
</evidence>
<organism evidence="2 3">
    <name type="scientific">Intrasporangium oryzae NRRL B-24470</name>
    <dbReference type="NCBI Taxonomy" id="1386089"/>
    <lineage>
        <taxon>Bacteria</taxon>
        <taxon>Bacillati</taxon>
        <taxon>Actinomycetota</taxon>
        <taxon>Actinomycetes</taxon>
        <taxon>Micrococcales</taxon>
        <taxon>Intrasporangiaceae</taxon>
        <taxon>Intrasporangium</taxon>
    </lineage>
</organism>
<proteinExistence type="predicted"/>
<dbReference type="OrthoDB" id="27092at2"/>
<dbReference type="GO" id="GO:0016787">
    <property type="term" value="F:hydrolase activity"/>
    <property type="evidence" value="ECO:0007669"/>
    <property type="project" value="UniProtKB-KW"/>
</dbReference>
<evidence type="ECO:0000259" key="1">
    <source>
        <dbReference type="Pfam" id="PF00561"/>
    </source>
</evidence>
<protein>
    <submittedName>
        <fullName evidence="2">2-hydroxy-6-ketonona-2,4-dienedioic acid hydrolase</fullName>
    </submittedName>
</protein>
<gene>
    <name evidence="2" type="ORF">N865_20275</name>
</gene>
<dbReference type="Proteomes" id="UP000019489">
    <property type="component" value="Unassembled WGS sequence"/>
</dbReference>
<dbReference type="InterPro" id="IPR029058">
    <property type="entry name" value="AB_hydrolase_fold"/>
</dbReference>
<dbReference type="STRING" id="1386089.N865_20275"/>
<sequence>MEVLERVPRTESVVDVGHRKLFVTEAGNGNPVVLLHGGGPGATGVSNYSRNIDALADQFRVIVPDMPGYGRSSKDIDHSDPFGDLACAVRGLLDELGVEKAHLVGNSYGGAAALRLALDRPDKVDRLILMGPGGVGTTRALPTKGLKTLFRYYGGKGPSRDKLATFIREYLVYDGAAVPDELIDVRYDASIHPEVVADPPLRRPFPAAPRTLLRMDFTRDRRLAHQRTPTLVIWGADDKVNRPAGGLSLARTMPNCDLYLAARTGHWVQWERPDLFNSLALDFLGAKETSR</sequence>
<dbReference type="PRINTS" id="PR00111">
    <property type="entry name" value="ABHYDROLASE"/>
</dbReference>
<keyword evidence="2" id="KW-0378">Hydrolase</keyword>
<dbReference type="SUPFAM" id="SSF53474">
    <property type="entry name" value="alpha/beta-Hydrolases"/>
    <property type="match status" value="1"/>
</dbReference>
<name>W9G9N0_9MICO</name>
<evidence type="ECO:0000313" key="3">
    <source>
        <dbReference type="Proteomes" id="UP000019489"/>
    </source>
</evidence>
<dbReference type="PATRIC" id="fig|1386089.3.peg.1725"/>
<dbReference type="PANTHER" id="PTHR46438">
    <property type="entry name" value="ALPHA/BETA-HYDROLASES SUPERFAMILY PROTEIN"/>
    <property type="match status" value="1"/>
</dbReference>
<comment type="caution">
    <text evidence="2">The sequence shown here is derived from an EMBL/GenBank/DDBJ whole genome shotgun (WGS) entry which is preliminary data.</text>
</comment>
<reference evidence="2 3" key="1">
    <citation type="submission" date="2013-08" db="EMBL/GenBank/DDBJ databases">
        <title>Intrasporangium oryzae NRRL B-24470.</title>
        <authorList>
            <person name="Liu H."/>
            <person name="Wang G."/>
        </authorList>
    </citation>
    <scope>NUCLEOTIDE SEQUENCE [LARGE SCALE GENOMIC DNA]</scope>
    <source>
        <strain evidence="2 3">NRRL B-24470</strain>
    </source>
</reference>
<keyword evidence="3" id="KW-1185">Reference proteome</keyword>